<feature type="compositionally biased region" description="Low complexity" evidence="1">
    <location>
        <begin position="447"/>
        <end position="457"/>
    </location>
</feature>
<keyword evidence="2" id="KW-0472">Membrane</keyword>
<gene>
    <name evidence="3" type="ORF">RDWZM_004751</name>
</gene>
<dbReference type="EMBL" id="JAPWDV010000002">
    <property type="protein sequence ID" value="KAJ6218939.1"/>
    <property type="molecule type" value="Genomic_DNA"/>
</dbReference>
<feature type="compositionally biased region" description="Polar residues" evidence="1">
    <location>
        <begin position="314"/>
        <end position="325"/>
    </location>
</feature>
<dbReference type="OMA" id="KSECHIR"/>
<sequence>MDDSDDPCTKISKSNGDNRTILCIGKMKKSVILVTSDYLVYELPLDSVGSTINQLYIGNNTPIPIDEKWPTLVQNYLFIRAQKYFYNSFTMINEDSEFFFISIKKSECHIRNCTGVKYDIDNDEVNQGFAYYDNDNQVLISSIEVSRFYSINKDSVGRLRIARYAYHVDHKGMHIWNTNRGRVFYPICSVGDDKIKMIRNNDEECEQVDWPILNGFVSDGKFFLFGSNYIITFPQKVYEESNVAVKFEKIPFNEFIQCGGSVNPVHPRDLFTNTPPIKLILLIVFILLILLLCLCCLLCLMREAMDKRKKKNKGNSQSPEKAGSTRSGGLGRNGILSALNNSARTGILPSILGLSKDNSPKNNRSTRSDAMSSNVPLSKKRGGSSTSSRKNARSARSQGNLSVGRLTAVNPSGHGDGSGGGGGGKSASRKRSSRSLKKDRSTTIITGRSGMSKSLSKLGKRNSKMSRSMGTQITHRSKMSKKN</sequence>
<evidence type="ECO:0000256" key="1">
    <source>
        <dbReference type="SAM" id="MobiDB-lite"/>
    </source>
</evidence>
<comment type="caution">
    <text evidence="3">The sequence shown here is derived from an EMBL/GenBank/DDBJ whole genome shotgun (WGS) entry which is preliminary data.</text>
</comment>
<feature type="compositionally biased region" description="Gly residues" evidence="1">
    <location>
        <begin position="414"/>
        <end position="425"/>
    </location>
</feature>
<name>A0A9Q0M4W3_BLOTA</name>
<evidence type="ECO:0000256" key="2">
    <source>
        <dbReference type="SAM" id="Phobius"/>
    </source>
</evidence>
<dbReference type="Proteomes" id="UP001142055">
    <property type="component" value="Chromosome 2"/>
</dbReference>
<evidence type="ECO:0000313" key="4">
    <source>
        <dbReference type="Proteomes" id="UP001142055"/>
    </source>
</evidence>
<protein>
    <submittedName>
        <fullName evidence="3">Uncharacterized protein</fullName>
    </submittedName>
</protein>
<proteinExistence type="predicted"/>
<accession>A0A9Q0M4W3</accession>
<evidence type="ECO:0000313" key="3">
    <source>
        <dbReference type="EMBL" id="KAJ6218939.1"/>
    </source>
</evidence>
<keyword evidence="4" id="KW-1185">Reference proteome</keyword>
<feature type="compositionally biased region" description="Polar residues" evidence="1">
    <location>
        <begin position="465"/>
        <end position="474"/>
    </location>
</feature>
<reference evidence="3" key="1">
    <citation type="submission" date="2022-12" db="EMBL/GenBank/DDBJ databases">
        <title>Genome assemblies of Blomia tropicalis.</title>
        <authorList>
            <person name="Cui Y."/>
        </authorList>
    </citation>
    <scope>NUCLEOTIDE SEQUENCE</scope>
    <source>
        <tissue evidence="3">Adult mites</tissue>
    </source>
</reference>
<feature type="region of interest" description="Disordered" evidence="1">
    <location>
        <begin position="351"/>
        <end position="483"/>
    </location>
</feature>
<feature type="region of interest" description="Disordered" evidence="1">
    <location>
        <begin position="308"/>
        <end position="335"/>
    </location>
</feature>
<keyword evidence="2" id="KW-1133">Transmembrane helix</keyword>
<organism evidence="3 4">
    <name type="scientific">Blomia tropicalis</name>
    <name type="common">Mite</name>
    <dbReference type="NCBI Taxonomy" id="40697"/>
    <lineage>
        <taxon>Eukaryota</taxon>
        <taxon>Metazoa</taxon>
        <taxon>Ecdysozoa</taxon>
        <taxon>Arthropoda</taxon>
        <taxon>Chelicerata</taxon>
        <taxon>Arachnida</taxon>
        <taxon>Acari</taxon>
        <taxon>Acariformes</taxon>
        <taxon>Sarcoptiformes</taxon>
        <taxon>Astigmata</taxon>
        <taxon>Glycyphagoidea</taxon>
        <taxon>Echimyopodidae</taxon>
        <taxon>Blomia</taxon>
    </lineage>
</organism>
<keyword evidence="2" id="KW-0812">Transmembrane</keyword>
<dbReference type="AlphaFoldDB" id="A0A9Q0M4W3"/>
<feature type="compositionally biased region" description="Polar residues" evidence="1">
    <location>
        <begin position="356"/>
        <end position="376"/>
    </location>
</feature>
<feature type="transmembrane region" description="Helical" evidence="2">
    <location>
        <begin position="279"/>
        <end position="301"/>
    </location>
</feature>